<dbReference type="Pfam" id="PF01497">
    <property type="entry name" value="Peripla_BP_2"/>
    <property type="match status" value="1"/>
</dbReference>
<dbReference type="Gene3D" id="3.40.50.1980">
    <property type="entry name" value="Nitrogenase molybdenum iron protein domain"/>
    <property type="match status" value="2"/>
</dbReference>
<accession>A0A947GBK4</accession>
<keyword evidence="5" id="KW-1185">Reference proteome</keyword>
<dbReference type="PANTHER" id="PTHR30535:SF34">
    <property type="entry name" value="MOLYBDATE-BINDING PROTEIN MOLA"/>
    <property type="match status" value="1"/>
</dbReference>
<keyword evidence="2" id="KW-0732">Signal</keyword>
<proteinExistence type="predicted"/>
<gene>
    <name evidence="4" type="ORF">KL771_01760</name>
</gene>
<name>A0A947GBK4_9HYPH</name>
<evidence type="ECO:0000256" key="1">
    <source>
        <dbReference type="SAM" id="MobiDB-lite"/>
    </source>
</evidence>
<protein>
    <submittedName>
        <fullName evidence="4">ABC transporter substrate-binding protein</fullName>
    </submittedName>
</protein>
<organism evidence="4 5">
    <name type="scientific">Prosthecodimorpha staleyi</name>
    <dbReference type="NCBI Taxonomy" id="2840188"/>
    <lineage>
        <taxon>Bacteria</taxon>
        <taxon>Pseudomonadati</taxon>
        <taxon>Pseudomonadota</taxon>
        <taxon>Alphaproteobacteria</taxon>
        <taxon>Hyphomicrobiales</taxon>
        <taxon>Ancalomicrobiaceae</taxon>
        <taxon>Prosthecodimorpha</taxon>
    </lineage>
</organism>
<dbReference type="InterPro" id="IPR002491">
    <property type="entry name" value="ABC_transptr_periplasmic_BD"/>
</dbReference>
<evidence type="ECO:0000256" key="2">
    <source>
        <dbReference type="SAM" id="SignalP"/>
    </source>
</evidence>
<sequence>MMRRGTAAAAILGMVLSMTAAVRLEAAEPPRRVVSVNLCTDQLALLLAAPGQLVSVSRLAHDPTMAALAEAAQRIPANGGTAEEIYLLRPDLVLAGTYTTRQSLDMLRRLGIRVEAFPPEQSLDDIRRHIRRMGALLDREAAAEDLLARFEADLAVLARPRTAASPLAAVYFGASGTAGRDSLVDAVLAAAGWRNLAAEIGVVGVGLLPLERLVVAAPDAVIGEAPDPGGPALAHASYRHPALLAAIRSATGVTVLPDRLTICGGPFTLEAVRQLRALADRMAAARPPAADGSGAPGPGIAADIEARP</sequence>
<feature type="domain" description="Fe/B12 periplasmic-binding" evidence="3">
    <location>
        <begin position="32"/>
        <end position="286"/>
    </location>
</feature>
<evidence type="ECO:0000313" key="5">
    <source>
        <dbReference type="Proteomes" id="UP000766595"/>
    </source>
</evidence>
<dbReference type="SUPFAM" id="SSF53807">
    <property type="entry name" value="Helical backbone' metal receptor"/>
    <property type="match status" value="1"/>
</dbReference>
<dbReference type="EMBL" id="JAHHZF010000001">
    <property type="protein sequence ID" value="MBT9288156.1"/>
    <property type="molecule type" value="Genomic_DNA"/>
</dbReference>
<reference evidence="4 5" key="1">
    <citation type="submission" date="2021-06" db="EMBL/GenBank/DDBJ databases">
        <authorList>
            <person name="Grouzdev D.S."/>
            <person name="Koziaeva V."/>
        </authorList>
    </citation>
    <scope>NUCLEOTIDE SEQUENCE [LARGE SCALE GENOMIC DNA]</scope>
    <source>
        <strain evidence="4 5">22</strain>
    </source>
</reference>
<evidence type="ECO:0000259" key="3">
    <source>
        <dbReference type="PROSITE" id="PS50983"/>
    </source>
</evidence>
<dbReference type="GO" id="GO:0071281">
    <property type="term" value="P:cellular response to iron ion"/>
    <property type="evidence" value="ECO:0007669"/>
    <property type="project" value="TreeGrafter"/>
</dbReference>
<comment type="caution">
    <text evidence="4">The sequence shown here is derived from an EMBL/GenBank/DDBJ whole genome shotgun (WGS) entry which is preliminary data.</text>
</comment>
<evidence type="ECO:0000313" key="4">
    <source>
        <dbReference type="EMBL" id="MBT9288156.1"/>
    </source>
</evidence>
<dbReference type="PROSITE" id="PS50983">
    <property type="entry name" value="FE_B12_PBP"/>
    <property type="match status" value="1"/>
</dbReference>
<dbReference type="AlphaFoldDB" id="A0A947GBK4"/>
<dbReference type="Proteomes" id="UP000766595">
    <property type="component" value="Unassembled WGS sequence"/>
</dbReference>
<feature type="signal peptide" evidence="2">
    <location>
        <begin position="1"/>
        <end position="20"/>
    </location>
</feature>
<dbReference type="PANTHER" id="PTHR30535">
    <property type="entry name" value="VITAMIN B12-BINDING PROTEIN"/>
    <property type="match status" value="1"/>
</dbReference>
<feature type="chain" id="PRO_5037499124" evidence="2">
    <location>
        <begin position="21"/>
        <end position="308"/>
    </location>
</feature>
<feature type="region of interest" description="Disordered" evidence="1">
    <location>
        <begin position="286"/>
        <end position="308"/>
    </location>
</feature>
<dbReference type="InterPro" id="IPR050902">
    <property type="entry name" value="ABC_Transporter_SBP"/>
</dbReference>